<feature type="transmembrane region" description="Helical" evidence="1">
    <location>
        <begin position="179"/>
        <end position="208"/>
    </location>
</feature>
<protein>
    <recommendedName>
        <fullName evidence="4">EpsG family protein</fullName>
    </recommendedName>
</protein>
<evidence type="ECO:0000256" key="1">
    <source>
        <dbReference type="SAM" id="Phobius"/>
    </source>
</evidence>
<dbReference type="AlphaFoldDB" id="A0A1L8SZN7"/>
<dbReference type="InterPro" id="IPR049458">
    <property type="entry name" value="EpsG-like"/>
</dbReference>
<feature type="transmembrane region" description="Helical" evidence="1">
    <location>
        <begin position="74"/>
        <end position="93"/>
    </location>
</feature>
<feature type="transmembrane region" description="Helical" evidence="1">
    <location>
        <begin position="229"/>
        <end position="248"/>
    </location>
</feature>
<proteinExistence type="predicted"/>
<comment type="caution">
    <text evidence="2">The sequence shown here is derived from an EMBL/GenBank/DDBJ whole genome shotgun (WGS) entry which is preliminary data.</text>
</comment>
<dbReference type="Pfam" id="PF14897">
    <property type="entry name" value="EpsG"/>
    <property type="match status" value="1"/>
</dbReference>
<feature type="transmembrane region" description="Helical" evidence="1">
    <location>
        <begin position="145"/>
        <end position="173"/>
    </location>
</feature>
<feature type="transmembrane region" description="Helical" evidence="1">
    <location>
        <begin position="283"/>
        <end position="311"/>
    </location>
</feature>
<evidence type="ECO:0000313" key="2">
    <source>
        <dbReference type="EMBL" id="OJG37418.1"/>
    </source>
</evidence>
<dbReference type="OrthoDB" id="2185034at2"/>
<dbReference type="Proteomes" id="UP000183700">
    <property type="component" value="Unassembled WGS sequence"/>
</dbReference>
<evidence type="ECO:0000313" key="3">
    <source>
        <dbReference type="Proteomes" id="UP000183700"/>
    </source>
</evidence>
<organism evidence="2 3">
    <name type="scientific">Enterococcus devriesei</name>
    <dbReference type="NCBI Taxonomy" id="319970"/>
    <lineage>
        <taxon>Bacteria</taxon>
        <taxon>Bacillati</taxon>
        <taxon>Bacillota</taxon>
        <taxon>Bacilli</taxon>
        <taxon>Lactobacillales</taxon>
        <taxon>Enterococcaceae</taxon>
        <taxon>Enterococcus</taxon>
    </lineage>
</organism>
<keyword evidence="1" id="KW-1133">Transmembrane helix</keyword>
<feature type="transmembrane region" description="Helical" evidence="1">
    <location>
        <begin position="122"/>
        <end position="138"/>
    </location>
</feature>
<feature type="transmembrane region" description="Helical" evidence="1">
    <location>
        <begin position="323"/>
        <end position="344"/>
    </location>
</feature>
<keyword evidence="1" id="KW-0472">Membrane</keyword>
<evidence type="ECO:0008006" key="4">
    <source>
        <dbReference type="Google" id="ProtNLM"/>
    </source>
</evidence>
<sequence length="363" mass="42372">MMYVISGLIILVNLIFNRNKYMTIISGVFLWIGMSFNNTIVDRAQYQRMYANPLKYNEEWGYTHLQLAAGKLGLSFQVFFAILIGACLALVIYTIIRNTRYPGIVISLYFIFPYLMDAAQVRSFLSACIITALIPLLLKRNVKNILLYIIGIFVASLFHYSAYFFFLLLITYLLSWKVIMPLFIAFSLALMGNIFNLLKFLASILPFLSNKIDRYLNPELLTDHAELRAYAIYLLMLFALTIVTGLILNHYQDSQEKVVYRRSIKQVTQYNAMSDLMLKLDSILMIVLPLISISVSYDRVIRTVLIIHYIYFSKVFSTSLPRLVKVLYFVTLLMFVLYYFWFFIYSRFPAAVFWPFFQGNLIF</sequence>
<dbReference type="EMBL" id="JXKM01000001">
    <property type="protein sequence ID" value="OJG37418.1"/>
    <property type="molecule type" value="Genomic_DNA"/>
</dbReference>
<feature type="transmembrane region" description="Helical" evidence="1">
    <location>
        <begin position="21"/>
        <end position="40"/>
    </location>
</feature>
<keyword evidence="3" id="KW-1185">Reference proteome</keyword>
<gene>
    <name evidence="2" type="ORF">RV00_GL000375</name>
</gene>
<dbReference type="STRING" id="319970.RV00_GL000375"/>
<dbReference type="RefSeq" id="WP_071860907.1">
    <property type="nucleotide sequence ID" value="NZ_CP151540.1"/>
</dbReference>
<reference evidence="2 3" key="1">
    <citation type="submission" date="2014-12" db="EMBL/GenBank/DDBJ databases">
        <title>Draft genome sequences of 29 type strains of Enterococci.</title>
        <authorList>
            <person name="Zhong Z."/>
            <person name="Sun Z."/>
            <person name="Liu W."/>
            <person name="Zhang W."/>
            <person name="Zhang H."/>
        </authorList>
    </citation>
    <scope>NUCLEOTIDE SEQUENCE [LARGE SCALE GENOMIC DNA]</scope>
    <source>
        <strain evidence="2 3">DSM 22802</strain>
    </source>
</reference>
<accession>A0A1L8SZN7</accession>
<name>A0A1L8SZN7_9ENTE</name>
<keyword evidence="1" id="KW-0812">Transmembrane</keyword>